<reference evidence="1 2" key="1">
    <citation type="journal article" date="2024" name="Ann. Entomol. Soc. Am.">
        <title>Genomic analyses of the southern and eastern yellowjacket wasps (Hymenoptera: Vespidae) reveal evolutionary signatures of social life.</title>
        <authorList>
            <person name="Catto M.A."/>
            <person name="Caine P.B."/>
            <person name="Orr S.E."/>
            <person name="Hunt B.G."/>
            <person name="Goodisman M.A.D."/>
        </authorList>
    </citation>
    <scope>NUCLEOTIDE SEQUENCE [LARGE SCALE GENOMIC DNA]</scope>
    <source>
        <strain evidence="1">232</strain>
        <tissue evidence="1">Head and thorax</tissue>
    </source>
</reference>
<name>A0ABD2ANH5_VESMC</name>
<dbReference type="Proteomes" id="UP001607303">
    <property type="component" value="Unassembled WGS sequence"/>
</dbReference>
<organism evidence="1 2">
    <name type="scientific">Vespula maculifrons</name>
    <name type="common">Eastern yellow jacket</name>
    <name type="synonym">Wasp</name>
    <dbReference type="NCBI Taxonomy" id="7453"/>
    <lineage>
        <taxon>Eukaryota</taxon>
        <taxon>Metazoa</taxon>
        <taxon>Ecdysozoa</taxon>
        <taxon>Arthropoda</taxon>
        <taxon>Hexapoda</taxon>
        <taxon>Insecta</taxon>
        <taxon>Pterygota</taxon>
        <taxon>Neoptera</taxon>
        <taxon>Endopterygota</taxon>
        <taxon>Hymenoptera</taxon>
        <taxon>Apocrita</taxon>
        <taxon>Aculeata</taxon>
        <taxon>Vespoidea</taxon>
        <taxon>Vespidae</taxon>
        <taxon>Vespinae</taxon>
        <taxon>Vespula</taxon>
    </lineage>
</organism>
<comment type="caution">
    <text evidence="1">The sequence shown here is derived from an EMBL/GenBank/DDBJ whole genome shotgun (WGS) entry which is preliminary data.</text>
</comment>
<dbReference type="AlphaFoldDB" id="A0ABD2ANH5"/>
<keyword evidence="2" id="KW-1185">Reference proteome</keyword>
<evidence type="ECO:0000313" key="2">
    <source>
        <dbReference type="Proteomes" id="UP001607303"/>
    </source>
</evidence>
<protein>
    <submittedName>
        <fullName evidence="1">Uncharacterized protein</fullName>
    </submittedName>
</protein>
<gene>
    <name evidence="1" type="ORF">V1477_020984</name>
</gene>
<proteinExistence type="predicted"/>
<dbReference type="EMBL" id="JAYRBN010000116">
    <property type="protein sequence ID" value="KAL2722164.1"/>
    <property type="molecule type" value="Genomic_DNA"/>
</dbReference>
<sequence>MRRHGQSCFARFSSIYICTYQLFTIISNSNNQRNNVAIDYRTKRGARSRLTDLNGRNSIFGSSLWPGACSDLLPLGPCTPIPPPFLYPHPFTPLASVTSLAPLFTPPTPHPTSLSMAGISFGHIGISDRMRWGGIDGIGEVEGWFIEGKTEANVIDLRIRGKLVRKLIQLRSMIPKDGRIEGRKRTNILSKNNVRAMNFQAKRRRKEQKNKNGKFDHTK</sequence>
<evidence type="ECO:0000313" key="1">
    <source>
        <dbReference type="EMBL" id="KAL2722164.1"/>
    </source>
</evidence>
<accession>A0ABD2ANH5</accession>